<dbReference type="Pfam" id="PF14541">
    <property type="entry name" value="TAXi_C"/>
    <property type="match status" value="1"/>
</dbReference>
<dbReference type="InterPro" id="IPR033121">
    <property type="entry name" value="PEPTIDASE_A1"/>
</dbReference>
<dbReference type="EMBL" id="JAPFFL010000017">
    <property type="protein sequence ID" value="KAJ6673865.1"/>
    <property type="molecule type" value="Genomic_DNA"/>
</dbReference>
<evidence type="ECO:0000259" key="3">
    <source>
        <dbReference type="PROSITE" id="PS51767"/>
    </source>
</evidence>
<dbReference type="PANTHER" id="PTHR13683:SF907">
    <property type="entry name" value="PEPTIDASE A1 DOMAIN-CONTAINING PROTEIN"/>
    <property type="match status" value="1"/>
</dbReference>
<evidence type="ECO:0000313" key="5">
    <source>
        <dbReference type="Proteomes" id="UP001151529"/>
    </source>
</evidence>
<dbReference type="InterPro" id="IPR032861">
    <property type="entry name" value="TAXi_N"/>
</dbReference>
<proteinExistence type="inferred from homology"/>
<feature type="active site" evidence="2">
    <location>
        <position position="283"/>
    </location>
</feature>
<keyword evidence="4" id="KW-0378">Hydrolase</keyword>
<protein>
    <submittedName>
        <fullName evidence="4">ASPARTYL PROTEASE AED1</fullName>
    </submittedName>
</protein>
<dbReference type="OrthoDB" id="832768at2759"/>
<dbReference type="SUPFAM" id="SSF50630">
    <property type="entry name" value="Acid proteases"/>
    <property type="match status" value="1"/>
</dbReference>
<dbReference type="PANTHER" id="PTHR13683">
    <property type="entry name" value="ASPARTYL PROTEASES"/>
    <property type="match status" value="1"/>
</dbReference>
<dbReference type="Pfam" id="PF14543">
    <property type="entry name" value="TAXi_N"/>
    <property type="match status" value="1"/>
</dbReference>
<gene>
    <name evidence="4" type="ORF">OIU85_012836</name>
</gene>
<evidence type="ECO:0000313" key="4">
    <source>
        <dbReference type="EMBL" id="KAJ6673865.1"/>
    </source>
</evidence>
<comment type="caution">
    <text evidence="4">The sequence shown here is derived from an EMBL/GenBank/DDBJ whole genome shotgun (WGS) entry which is preliminary data.</text>
</comment>
<dbReference type="InterPro" id="IPR032799">
    <property type="entry name" value="TAXi_C"/>
</dbReference>
<feature type="domain" description="Peptidase A1" evidence="3">
    <location>
        <begin position="122"/>
        <end position="401"/>
    </location>
</feature>
<keyword evidence="4" id="KW-0645">Protease</keyword>
<evidence type="ECO:0000256" key="1">
    <source>
        <dbReference type="ARBA" id="ARBA00007447"/>
    </source>
</evidence>
<feature type="active site" evidence="2">
    <location>
        <position position="140"/>
    </location>
</feature>
<sequence>MSWGSTAKRRATLFSMATPKNEATKSYLHIVEVNSLLPPTACNHSSKASKSSSLEVVHRHGPCNGMLNQEKAADAPSNIEILLRDQYRVDSIHARLPSRGKFPEKQVTLPVPSGTSIGAADYVVTVGLGTPKKDFTLIFDTGSDITWTQCEPCVNNCYKQKEPRLNPSKSSSYKNISCSSAVCDLVASEGTKTCSSSACLYQVQYGDGSYSIGFTATETLTLSSTDVFKNFLFGCGQQNQGLFGGAADFDSTPFYGLDITELSVGGRKLSIDASAFSAGTVIDSGTVISRLPPTAYSELSSEFKKLMTNYPSTSGYSIFDTCYDFSKYETVRIPKVGVTFKGGVEMDIDVSGILYPANGSKKFCLAFAGNGDDSDASIFGNVQQRTYQVVYDGVKGRVGFAPGGCS</sequence>
<dbReference type="GO" id="GO:0004190">
    <property type="term" value="F:aspartic-type endopeptidase activity"/>
    <property type="evidence" value="ECO:0007669"/>
    <property type="project" value="InterPro"/>
</dbReference>
<organism evidence="4 5">
    <name type="scientific">Salix viminalis</name>
    <name type="common">Common osier</name>
    <name type="synonym">Basket willow</name>
    <dbReference type="NCBI Taxonomy" id="40686"/>
    <lineage>
        <taxon>Eukaryota</taxon>
        <taxon>Viridiplantae</taxon>
        <taxon>Streptophyta</taxon>
        <taxon>Embryophyta</taxon>
        <taxon>Tracheophyta</taxon>
        <taxon>Spermatophyta</taxon>
        <taxon>Magnoliopsida</taxon>
        <taxon>eudicotyledons</taxon>
        <taxon>Gunneridae</taxon>
        <taxon>Pentapetalae</taxon>
        <taxon>rosids</taxon>
        <taxon>fabids</taxon>
        <taxon>Malpighiales</taxon>
        <taxon>Salicaceae</taxon>
        <taxon>Saliceae</taxon>
        <taxon>Salix</taxon>
    </lineage>
</organism>
<evidence type="ECO:0000256" key="2">
    <source>
        <dbReference type="PIRSR" id="PIRSR601461-1"/>
    </source>
</evidence>
<dbReference type="Proteomes" id="UP001151529">
    <property type="component" value="Chromosome 18"/>
</dbReference>
<dbReference type="GO" id="GO:0006508">
    <property type="term" value="P:proteolysis"/>
    <property type="evidence" value="ECO:0007669"/>
    <property type="project" value="UniProtKB-KW"/>
</dbReference>
<accession>A0A9Q0SEI0</accession>
<dbReference type="PRINTS" id="PR00792">
    <property type="entry name" value="PEPSIN"/>
</dbReference>
<comment type="similarity">
    <text evidence="1">Belongs to the peptidase A1 family.</text>
</comment>
<reference evidence="4 5" key="1">
    <citation type="journal article" date="2023" name="Int. J. Mol. Sci.">
        <title>De Novo Assembly and Annotation of 11 Diverse Shrub Willow (Salix) Genomes Reveals Novel Gene Organization in Sex-Linked Regions.</title>
        <authorList>
            <person name="Hyden B."/>
            <person name="Feng K."/>
            <person name="Yates T.B."/>
            <person name="Jawdy S."/>
            <person name="Cereghino C."/>
            <person name="Smart L.B."/>
            <person name="Muchero W."/>
        </authorList>
    </citation>
    <scope>NUCLEOTIDE SEQUENCE [LARGE SCALE GENOMIC DNA]</scope>
    <source>
        <tissue evidence="4">Shoot tip</tissue>
    </source>
</reference>
<keyword evidence="5" id="KW-1185">Reference proteome</keyword>
<dbReference type="AlphaFoldDB" id="A0A9Q0SEI0"/>
<dbReference type="InterPro" id="IPR001461">
    <property type="entry name" value="Aspartic_peptidase_A1"/>
</dbReference>
<dbReference type="InterPro" id="IPR021109">
    <property type="entry name" value="Peptidase_aspartic_dom_sf"/>
</dbReference>
<dbReference type="PROSITE" id="PS51767">
    <property type="entry name" value="PEPTIDASE_A1"/>
    <property type="match status" value="1"/>
</dbReference>
<dbReference type="Gene3D" id="2.40.70.10">
    <property type="entry name" value="Acid Proteases"/>
    <property type="match status" value="2"/>
</dbReference>
<dbReference type="FunFam" id="2.40.70.10:FF:000013">
    <property type="entry name" value="Aspartyl protease AED1"/>
    <property type="match status" value="1"/>
</dbReference>
<name>A0A9Q0SEI0_SALVM</name>